<sequence length="457" mass="49629">MTDYRTVRGGPAVHLRTTDRSAVPPRYPTVGELTARAGALAAAYPGRATVRRIGSSRGGEPLTLLTVGGGGGRDVLVVAGPHANEPVGGATALRIAEHLVSRECDDGPGAATWHLLLCLDPDGARRNERWLNGPMTFDHHFRRMFRPNFYEQPEWLHARSEAELLPETRALIDLQDEVRPFLQCSLHGVDVGGSFVQLTRDLPGIARPLARSAAQLGIPVELSPFDAFFWPSPGTGVFDMPPPSRRDQFAVALSSSHASTWYHPYAYGTVTAIVEAPMWAADEIADASPHPDPRGAMAQASRTTERDAAFLAETAERVRSRIPAHGMPLLLTVDEFLRSCPSLVDEWRPESFGAFPGGLGGFNRAQVLALTIAARRLVLRTAGMLYQAVEACGPGARDVRERLDRFLTARCAAFEERCRPRWIPVEDQVEHQFRVVCAAFELAAGGAHSDGTAAVPA</sequence>
<keyword evidence="3" id="KW-1185">Reference proteome</keyword>
<dbReference type="GO" id="GO:0006508">
    <property type="term" value="P:proteolysis"/>
    <property type="evidence" value="ECO:0007669"/>
    <property type="project" value="InterPro"/>
</dbReference>
<name>A0A940MD24_9ACTN</name>
<dbReference type="GO" id="GO:0008270">
    <property type="term" value="F:zinc ion binding"/>
    <property type="evidence" value="ECO:0007669"/>
    <property type="project" value="InterPro"/>
</dbReference>
<accession>A0A940MD24</accession>
<dbReference type="Gene3D" id="3.40.630.10">
    <property type="entry name" value="Zn peptidases"/>
    <property type="match status" value="1"/>
</dbReference>
<gene>
    <name evidence="2" type="ORF">JFN87_16280</name>
</gene>
<dbReference type="GO" id="GO:0004181">
    <property type="term" value="F:metallocarboxypeptidase activity"/>
    <property type="evidence" value="ECO:0007669"/>
    <property type="project" value="InterPro"/>
</dbReference>
<evidence type="ECO:0000259" key="1">
    <source>
        <dbReference type="SMART" id="SM00631"/>
    </source>
</evidence>
<evidence type="ECO:0000313" key="3">
    <source>
        <dbReference type="Proteomes" id="UP000670475"/>
    </source>
</evidence>
<dbReference type="Pfam" id="PF00246">
    <property type="entry name" value="Peptidase_M14"/>
    <property type="match status" value="1"/>
</dbReference>
<comment type="caution">
    <text evidence="2">The sequence shown here is derived from an EMBL/GenBank/DDBJ whole genome shotgun (WGS) entry which is preliminary data.</text>
</comment>
<protein>
    <submittedName>
        <fullName evidence="2">Dehydrogenase</fullName>
    </submittedName>
</protein>
<dbReference type="RefSeq" id="WP_209340790.1">
    <property type="nucleotide sequence ID" value="NZ_JAGIQL010000059.1"/>
</dbReference>
<dbReference type="Proteomes" id="UP000670475">
    <property type="component" value="Unassembled WGS sequence"/>
</dbReference>
<proteinExistence type="predicted"/>
<evidence type="ECO:0000313" key="2">
    <source>
        <dbReference type="EMBL" id="MBP0459049.1"/>
    </source>
</evidence>
<dbReference type="EMBL" id="JAGIQL010000059">
    <property type="protein sequence ID" value="MBP0459049.1"/>
    <property type="molecule type" value="Genomic_DNA"/>
</dbReference>
<feature type="domain" description="Peptidase M14" evidence="1">
    <location>
        <begin position="27"/>
        <end position="254"/>
    </location>
</feature>
<dbReference type="InterPro" id="IPR000834">
    <property type="entry name" value="Peptidase_M14"/>
</dbReference>
<dbReference type="AlphaFoldDB" id="A0A940MD24"/>
<reference evidence="2" key="1">
    <citation type="submission" date="2021-03" db="EMBL/GenBank/DDBJ databases">
        <title>Whole genome sequence of Streptomyces bomunensis MMS17-BM035.</title>
        <authorList>
            <person name="Lee J.H."/>
        </authorList>
    </citation>
    <scope>NUCLEOTIDE SEQUENCE</scope>
    <source>
        <strain evidence="2">MMS17-BM035</strain>
    </source>
</reference>
<dbReference type="SUPFAM" id="SSF53187">
    <property type="entry name" value="Zn-dependent exopeptidases"/>
    <property type="match status" value="1"/>
</dbReference>
<dbReference type="SMART" id="SM00631">
    <property type="entry name" value="Zn_pept"/>
    <property type="match status" value="1"/>
</dbReference>
<organism evidence="2 3">
    <name type="scientific">Streptomyces montanisoli</name>
    <dbReference type="NCBI Taxonomy" id="2798581"/>
    <lineage>
        <taxon>Bacteria</taxon>
        <taxon>Bacillati</taxon>
        <taxon>Actinomycetota</taxon>
        <taxon>Actinomycetes</taxon>
        <taxon>Kitasatosporales</taxon>
        <taxon>Streptomycetaceae</taxon>
        <taxon>Streptomyces</taxon>
    </lineage>
</organism>